<reference evidence="1" key="1">
    <citation type="submission" date="2023-07" db="EMBL/GenBank/DDBJ databases">
        <title>Black Yeasts Isolated from many extreme environments.</title>
        <authorList>
            <person name="Coleine C."/>
            <person name="Stajich J.E."/>
            <person name="Selbmann L."/>
        </authorList>
    </citation>
    <scope>NUCLEOTIDE SEQUENCE</scope>
    <source>
        <strain evidence="1">CCFEE 5485</strain>
    </source>
</reference>
<dbReference type="AlphaFoldDB" id="A0AAE0WNE6"/>
<name>A0AAE0WNE6_9PEZI</name>
<keyword evidence="2" id="KW-1185">Reference proteome</keyword>
<accession>A0AAE0WNE6</accession>
<proteinExistence type="predicted"/>
<protein>
    <submittedName>
        <fullName evidence="1">Uncharacterized protein</fullName>
    </submittedName>
</protein>
<organism evidence="1 2">
    <name type="scientific">Recurvomyces mirabilis</name>
    <dbReference type="NCBI Taxonomy" id="574656"/>
    <lineage>
        <taxon>Eukaryota</taxon>
        <taxon>Fungi</taxon>
        <taxon>Dikarya</taxon>
        <taxon>Ascomycota</taxon>
        <taxon>Pezizomycotina</taxon>
        <taxon>Dothideomycetes</taxon>
        <taxon>Dothideomycetidae</taxon>
        <taxon>Mycosphaerellales</taxon>
        <taxon>Teratosphaeriaceae</taxon>
        <taxon>Recurvomyces</taxon>
    </lineage>
</organism>
<dbReference type="InterPro" id="IPR038883">
    <property type="entry name" value="AN11006-like"/>
</dbReference>
<dbReference type="Proteomes" id="UP001274830">
    <property type="component" value="Unassembled WGS sequence"/>
</dbReference>
<evidence type="ECO:0000313" key="2">
    <source>
        <dbReference type="Proteomes" id="UP001274830"/>
    </source>
</evidence>
<sequence>MSSSTTAFFSFAKGELQLRGLNAPAELRRAATPAAQSREAVAGLCITKSWCPGLGATIKTTYPFHSSAQSSRLSSQNSSPPGKATTMVNLLKPKTWRRKDHFERQDIHCCAEERNLWRQIARKNGIIPQSSGYIAPASSPTDRKASISIRRKSRQHSIVPVPIPPPVIPFNLLGLPLELRERIYYYYFQHHGAQRLTPFRLPPIHTPKLHDLYYYKPIPPHEPALTILSRQTREESLKVFYSTYRFPLIIHAPGSLGHYAPVRWYHNLDPSNLAAIKHWELFFCFEADLCAMGVRQADAFILNVDLDPRTGGFELVVAERALVV</sequence>
<gene>
    <name evidence="1" type="ORF">LTR78_005168</name>
</gene>
<comment type="caution">
    <text evidence="1">The sequence shown here is derived from an EMBL/GenBank/DDBJ whole genome shotgun (WGS) entry which is preliminary data.</text>
</comment>
<dbReference type="PANTHER" id="PTHR42085">
    <property type="entry name" value="F-BOX DOMAIN-CONTAINING PROTEIN"/>
    <property type="match status" value="1"/>
</dbReference>
<dbReference type="PANTHER" id="PTHR42085:SF2">
    <property type="entry name" value="F-BOX DOMAIN-CONTAINING PROTEIN"/>
    <property type="match status" value="1"/>
</dbReference>
<evidence type="ECO:0000313" key="1">
    <source>
        <dbReference type="EMBL" id="KAK3674824.1"/>
    </source>
</evidence>
<dbReference type="EMBL" id="JAUTXT010000017">
    <property type="protein sequence ID" value="KAK3674824.1"/>
    <property type="molecule type" value="Genomic_DNA"/>
</dbReference>